<dbReference type="InterPro" id="IPR050595">
    <property type="entry name" value="Bact_response_regulator"/>
</dbReference>
<evidence type="ECO:0000313" key="6">
    <source>
        <dbReference type="EMBL" id="QGY05953.1"/>
    </source>
</evidence>
<dbReference type="EMBL" id="CP043538">
    <property type="protein sequence ID" value="QGY05953.1"/>
    <property type="molecule type" value="Genomic_DNA"/>
</dbReference>
<proteinExistence type="predicted"/>
<evidence type="ECO:0000259" key="5">
    <source>
        <dbReference type="PROSITE" id="PS50110"/>
    </source>
</evidence>
<keyword evidence="1 4" id="KW-0597">Phosphoprotein</keyword>
<dbReference type="SMART" id="SM00448">
    <property type="entry name" value="REC"/>
    <property type="match status" value="1"/>
</dbReference>
<protein>
    <submittedName>
        <fullName evidence="6">Response regulator</fullName>
    </submittedName>
</protein>
<evidence type="ECO:0000256" key="2">
    <source>
        <dbReference type="ARBA" id="ARBA00023015"/>
    </source>
</evidence>
<evidence type="ECO:0000256" key="4">
    <source>
        <dbReference type="PROSITE-ProRule" id="PRU00169"/>
    </source>
</evidence>
<dbReference type="GO" id="GO:0000160">
    <property type="term" value="P:phosphorelay signal transduction system"/>
    <property type="evidence" value="ECO:0007669"/>
    <property type="project" value="InterPro"/>
</dbReference>
<dbReference type="InterPro" id="IPR001789">
    <property type="entry name" value="Sig_transdc_resp-reg_receiver"/>
</dbReference>
<feature type="domain" description="Response regulatory" evidence="5">
    <location>
        <begin position="7"/>
        <end position="120"/>
    </location>
</feature>
<dbReference type="PANTHER" id="PTHR44591">
    <property type="entry name" value="STRESS RESPONSE REGULATOR PROTEIN 1"/>
    <property type="match status" value="1"/>
</dbReference>
<evidence type="ECO:0000313" key="7">
    <source>
        <dbReference type="Proteomes" id="UP000012488"/>
    </source>
</evidence>
<feature type="modified residue" description="4-aspartylphosphate" evidence="4">
    <location>
        <position position="57"/>
    </location>
</feature>
<dbReference type="PROSITE" id="PS50110">
    <property type="entry name" value="RESPONSE_REGULATORY"/>
    <property type="match status" value="1"/>
</dbReference>
<dbReference type="AlphaFoldDB" id="A0A6B9FTC6"/>
<dbReference type="Proteomes" id="UP000012488">
    <property type="component" value="Chromosome"/>
</dbReference>
<reference evidence="6 7" key="2">
    <citation type="journal article" date="2013" name="Genome Announc.">
        <title>Draft Genome Sequence of Methylobacterium mesophilicum Strain SR1.6/6, Isolated from Citrus sinensis.</title>
        <authorList>
            <person name="Marinho Almeida D."/>
            <person name="Dini-Andreote F."/>
            <person name="Camargo Neves A.A."/>
            <person name="Juca Ramos R.T."/>
            <person name="Andreote F.D."/>
            <person name="Carneiro A.R."/>
            <person name="Oliveira de Souza Lima A."/>
            <person name="Caracciolo Gomes de Sa P.H."/>
            <person name="Ribeiro Barbosa M.S."/>
            <person name="Araujo W.L."/>
            <person name="Silva A."/>
        </authorList>
    </citation>
    <scope>NUCLEOTIDE SEQUENCE [LARGE SCALE GENOMIC DNA]</scope>
    <source>
        <strain evidence="6 7">SR1.6/6</strain>
    </source>
</reference>
<reference evidence="6 7" key="1">
    <citation type="journal article" date="2012" name="Genet. Mol. Biol.">
        <title>Analysis of 16S rRNA and mxaF genes revealing insights into Methylobacterium niche-specific plant association.</title>
        <authorList>
            <person name="Dourado M.N."/>
            <person name="Andreote F.D."/>
            <person name="Dini-Andreote F."/>
            <person name="Conti R."/>
            <person name="Araujo J.M."/>
            <person name="Araujo W.L."/>
        </authorList>
    </citation>
    <scope>NUCLEOTIDE SEQUENCE [LARGE SCALE GENOMIC DNA]</scope>
    <source>
        <strain evidence="6 7">SR1.6/6</strain>
    </source>
</reference>
<sequence length="121" mass="13520">MPPTKHVVLVVEDEPMQRMMAVDLVEDAGYEAVQAMGSNDAVCILESRPDIRIVFTDIDMPGGLDGMKLAALIRDRWPPIELIIISGKRRPSPADLPKRGVFFSKPYKREEITAALRRFAA</sequence>
<dbReference type="InterPro" id="IPR011006">
    <property type="entry name" value="CheY-like_superfamily"/>
</dbReference>
<dbReference type="PANTHER" id="PTHR44591:SF3">
    <property type="entry name" value="RESPONSE REGULATORY DOMAIN-CONTAINING PROTEIN"/>
    <property type="match status" value="1"/>
</dbReference>
<dbReference type="OrthoDB" id="9784719at2"/>
<evidence type="ECO:0000256" key="3">
    <source>
        <dbReference type="ARBA" id="ARBA00023163"/>
    </source>
</evidence>
<organism evidence="6 7">
    <name type="scientific">Methylobacterium mesophilicum SR1.6/6</name>
    <dbReference type="NCBI Taxonomy" id="908290"/>
    <lineage>
        <taxon>Bacteria</taxon>
        <taxon>Pseudomonadati</taxon>
        <taxon>Pseudomonadota</taxon>
        <taxon>Alphaproteobacteria</taxon>
        <taxon>Hyphomicrobiales</taxon>
        <taxon>Methylobacteriaceae</taxon>
        <taxon>Methylobacterium</taxon>
    </lineage>
</organism>
<dbReference type="Gene3D" id="3.40.50.2300">
    <property type="match status" value="1"/>
</dbReference>
<name>A0A6B9FTC6_9HYPH</name>
<keyword evidence="2" id="KW-0805">Transcription regulation</keyword>
<keyword evidence="3" id="KW-0804">Transcription</keyword>
<evidence type="ECO:0000256" key="1">
    <source>
        <dbReference type="ARBA" id="ARBA00022553"/>
    </source>
</evidence>
<gene>
    <name evidence="6" type="ORF">MMSR116_00610</name>
</gene>
<dbReference type="Pfam" id="PF00072">
    <property type="entry name" value="Response_reg"/>
    <property type="match status" value="1"/>
</dbReference>
<dbReference type="KEGG" id="mmes:MMSR116_00610"/>
<dbReference type="SUPFAM" id="SSF52172">
    <property type="entry name" value="CheY-like"/>
    <property type="match status" value="1"/>
</dbReference>
<dbReference type="RefSeq" id="WP_039894174.1">
    <property type="nucleotide sequence ID" value="NZ_CP043538.1"/>
</dbReference>
<accession>A0A6B9FTC6</accession>